<accession>A0ABZ1IGT0</accession>
<evidence type="ECO:0000313" key="3">
    <source>
        <dbReference type="Proteomes" id="UP001330812"/>
    </source>
</evidence>
<protein>
    <submittedName>
        <fullName evidence="2">Uncharacterized protein</fullName>
    </submittedName>
</protein>
<organism evidence="2 3">
    <name type="scientific">Amycolatopsis rhabdoformis</name>
    <dbReference type="NCBI Taxonomy" id="1448059"/>
    <lineage>
        <taxon>Bacteria</taxon>
        <taxon>Bacillati</taxon>
        <taxon>Actinomycetota</taxon>
        <taxon>Actinomycetes</taxon>
        <taxon>Pseudonocardiales</taxon>
        <taxon>Pseudonocardiaceae</taxon>
        <taxon>Amycolatopsis</taxon>
    </lineage>
</organism>
<keyword evidence="3" id="KW-1185">Reference proteome</keyword>
<dbReference type="EMBL" id="CP142149">
    <property type="protein sequence ID" value="WSE33629.1"/>
    <property type="molecule type" value="Genomic_DNA"/>
</dbReference>
<evidence type="ECO:0000313" key="2">
    <source>
        <dbReference type="EMBL" id="WSE33629.1"/>
    </source>
</evidence>
<gene>
    <name evidence="2" type="ORF">VSH64_16195</name>
</gene>
<proteinExistence type="predicted"/>
<dbReference type="RefSeq" id="WP_326836428.1">
    <property type="nucleotide sequence ID" value="NZ_CP142149.1"/>
</dbReference>
<reference evidence="2 3" key="1">
    <citation type="journal article" date="2015" name="Int. J. Syst. Evol. Microbiol.">
        <title>Amycolatopsis rhabdoformis sp. nov., an actinomycete isolated from a tropical forest soil.</title>
        <authorList>
            <person name="Souza W.R."/>
            <person name="Silva R.E."/>
            <person name="Goodfellow M."/>
            <person name="Busarakam K."/>
            <person name="Figueiro F.S."/>
            <person name="Ferreira D."/>
            <person name="Rodrigues-Filho E."/>
            <person name="Moraes L.A.B."/>
            <person name="Zucchi T.D."/>
        </authorList>
    </citation>
    <scope>NUCLEOTIDE SEQUENCE [LARGE SCALE GENOMIC DNA]</scope>
    <source>
        <strain evidence="2 3">NCIMB 14900</strain>
    </source>
</reference>
<evidence type="ECO:0000256" key="1">
    <source>
        <dbReference type="SAM" id="MobiDB-lite"/>
    </source>
</evidence>
<name>A0ABZ1IGT0_9PSEU</name>
<feature type="region of interest" description="Disordered" evidence="1">
    <location>
        <begin position="1"/>
        <end position="29"/>
    </location>
</feature>
<sequence>MRGSLTLCANATHGPRRSHGSSQLRWEREKNDTGSFDAIIADDIVSGPSRITLKKGEYFKAHGGCTWTKS</sequence>
<dbReference type="Proteomes" id="UP001330812">
    <property type="component" value="Chromosome"/>
</dbReference>